<keyword evidence="3 6" id="KW-0812">Transmembrane</keyword>
<feature type="transmembrane region" description="Helical" evidence="6">
    <location>
        <begin position="44"/>
        <end position="66"/>
    </location>
</feature>
<feature type="transmembrane region" description="Helical" evidence="6">
    <location>
        <begin position="72"/>
        <end position="89"/>
    </location>
</feature>
<keyword evidence="4 6" id="KW-1133">Transmembrane helix</keyword>
<dbReference type="GO" id="GO:0042970">
    <property type="term" value="F:homoserine transmembrane transporter activity"/>
    <property type="evidence" value="ECO:0007669"/>
    <property type="project" value="TreeGrafter"/>
</dbReference>
<dbReference type="GO" id="GO:0005886">
    <property type="term" value="C:plasma membrane"/>
    <property type="evidence" value="ECO:0007669"/>
    <property type="project" value="UniProtKB-SubCell"/>
</dbReference>
<feature type="transmembrane region" description="Helical" evidence="6">
    <location>
        <begin position="188"/>
        <end position="206"/>
    </location>
</feature>
<dbReference type="Proteomes" id="UP000190460">
    <property type="component" value="Unassembled WGS sequence"/>
</dbReference>
<keyword evidence="8" id="KW-1185">Reference proteome</keyword>
<evidence type="ECO:0000256" key="6">
    <source>
        <dbReference type="SAM" id="Phobius"/>
    </source>
</evidence>
<feature type="transmembrane region" description="Helical" evidence="6">
    <location>
        <begin position="147"/>
        <end position="168"/>
    </location>
</feature>
<dbReference type="AlphaFoldDB" id="A0A1T4W8J8"/>
<sequence length="207" mass="22461">MMSAETLAVFIPTFFFVSVTPGLCMTLALTLGMSIGLKRSLPMMWGELLGVGLVATLGIVGIAAMMLKFPTVFLVFKILGGLYLAWIGIEMWRSRGRLAIPETPDATVSIQPWDLAMRGFITAVSNPKGWAFLLSLLPPFIDHSRPIGAQLVIMLTIVLSMELGCLLAYASGGQALRHLLLKQGNVRLLNRMTGSLMIGIGIWLILS</sequence>
<evidence type="ECO:0000313" key="8">
    <source>
        <dbReference type="Proteomes" id="UP000190460"/>
    </source>
</evidence>
<dbReference type="OrthoDB" id="9804822at2"/>
<dbReference type="InterPro" id="IPR001123">
    <property type="entry name" value="LeuE-type"/>
</dbReference>
<evidence type="ECO:0000313" key="7">
    <source>
        <dbReference type="EMBL" id="SKA73527.1"/>
    </source>
</evidence>
<dbReference type="RefSeq" id="WP_078921714.1">
    <property type="nucleotide sequence ID" value="NZ_FUYB01000004.1"/>
</dbReference>
<evidence type="ECO:0000256" key="5">
    <source>
        <dbReference type="ARBA" id="ARBA00023136"/>
    </source>
</evidence>
<organism evidence="7 8">
    <name type="scientific">Thiothrix eikelboomii</name>
    <dbReference type="NCBI Taxonomy" id="92487"/>
    <lineage>
        <taxon>Bacteria</taxon>
        <taxon>Pseudomonadati</taxon>
        <taxon>Pseudomonadota</taxon>
        <taxon>Gammaproteobacteria</taxon>
        <taxon>Thiotrichales</taxon>
        <taxon>Thiotrichaceae</taxon>
        <taxon>Thiothrix</taxon>
    </lineage>
</organism>
<dbReference type="PANTHER" id="PTHR30086">
    <property type="entry name" value="ARGININE EXPORTER PROTEIN ARGO"/>
    <property type="match status" value="1"/>
</dbReference>
<evidence type="ECO:0000256" key="1">
    <source>
        <dbReference type="ARBA" id="ARBA00004651"/>
    </source>
</evidence>
<name>A0A1T4W8J8_9GAMM</name>
<feature type="transmembrane region" description="Helical" evidence="6">
    <location>
        <begin position="6"/>
        <end position="32"/>
    </location>
</feature>
<proteinExistence type="predicted"/>
<reference evidence="7 8" key="1">
    <citation type="submission" date="2017-02" db="EMBL/GenBank/DDBJ databases">
        <authorList>
            <person name="Peterson S.W."/>
        </authorList>
    </citation>
    <scope>NUCLEOTIDE SEQUENCE [LARGE SCALE GENOMIC DNA]</scope>
    <source>
        <strain evidence="7 8">ATCC 49788</strain>
    </source>
</reference>
<protein>
    <submittedName>
        <fullName evidence="7">Homoserine/homoserine lactone efflux protein</fullName>
    </submittedName>
</protein>
<comment type="subcellular location">
    <subcellularLocation>
        <location evidence="1">Cell membrane</location>
        <topology evidence="1">Multi-pass membrane protein</topology>
    </subcellularLocation>
</comment>
<accession>A0A1T4W8J8</accession>
<keyword evidence="5 6" id="KW-0472">Membrane</keyword>
<evidence type="ECO:0000256" key="3">
    <source>
        <dbReference type="ARBA" id="ARBA00022692"/>
    </source>
</evidence>
<dbReference type="STRING" id="92487.SAMN02745130_01240"/>
<dbReference type="PANTHER" id="PTHR30086:SF5">
    <property type="entry name" value="HOMOGENTISATE EXPORT PROTEIN"/>
    <property type="match status" value="1"/>
</dbReference>
<dbReference type="EMBL" id="FUYB01000004">
    <property type="protein sequence ID" value="SKA73527.1"/>
    <property type="molecule type" value="Genomic_DNA"/>
</dbReference>
<dbReference type="Pfam" id="PF01810">
    <property type="entry name" value="LysE"/>
    <property type="match status" value="1"/>
</dbReference>
<evidence type="ECO:0000256" key="2">
    <source>
        <dbReference type="ARBA" id="ARBA00022475"/>
    </source>
</evidence>
<gene>
    <name evidence="7" type="ORF">SAMN02745130_01240</name>
</gene>
<keyword evidence="2" id="KW-1003">Cell membrane</keyword>
<evidence type="ECO:0000256" key="4">
    <source>
        <dbReference type="ARBA" id="ARBA00022989"/>
    </source>
</evidence>